<dbReference type="GO" id="GO:0003723">
    <property type="term" value="F:RNA binding"/>
    <property type="evidence" value="ECO:0007669"/>
    <property type="project" value="TreeGrafter"/>
</dbReference>
<protein>
    <recommendedName>
        <fullName evidence="2">Helicase associated domain-containing protein</fullName>
    </recommendedName>
</protein>
<proteinExistence type="predicted"/>
<evidence type="ECO:0000313" key="4">
    <source>
        <dbReference type="Proteomes" id="UP000765509"/>
    </source>
</evidence>
<reference evidence="3" key="1">
    <citation type="submission" date="2021-03" db="EMBL/GenBank/DDBJ databases">
        <title>Draft genome sequence of rust myrtle Austropuccinia psidii MF-1, a brazilian biotype.</title>
        <authorList>
            <person name="Quecine M.C."/>
            <person name="Pachon D.M.R."/>
            <person name="Bonatelli M.L."/>
            <person name="Correr F.H."/>
            <person name="Franceschini L.M."/>
            <person name="Leite T.F."/>
            <person name="Margarido G.R.A."/>
            <person name="Almeida C.A."/>
            <person name="Ferrarezi J.A."/>
            <person name="Labate C.A."/>
        </authorList>
    </citation>
    <scope>NUCLEOTIDE SEQUENCE</scope>
    <source>
        <strain evidence="3">MF-1</strain>
    </source>
</reference>
<dbReference type="EMBL" id="AVOT02054605">
    <property type="protein sequence ID" value="MBW0549293.1"/>
    <property type="molecule type" value="Genomic_DNA"/>
</dbReference>
<dbReference type="AlphaFoldDB" id="A0A9Q3ISH6"/>
<dbReference type="Gene3D" id="3.40.50.300">
    <property type="entry name" value="P-loop containing nucleotide triphosphate hydrolases"/>
    <property type="match status" value="2"/>
</dbReference>
<dbReference type="GO" id="GO:0071013">
    <property type="term" value="C:catalytic step 2 spliceosome"/>
    <property type="evidence" value="ECO:0007669"/>
    <property type="project" value="TreeGrafter"/>
</dbReference>
<evidence type="ECO:0000259" key="2">
    <source>
        <dbReference type="Pfam" id="PF04408"/>
    </source>
</evidence>
<dbReference type="OrthoDB" id="2501517at2759"/>
<dbReference type="Gene3D" id="1.20.120.1080">
    <property type="match status" value="1"/>
</dbReference>
<accession>A0A9Q3ISH6</accession>
<evidence type="ECO:0000313" key="3">
    <source>
        <dbReference type="EMBL" id="MBW0549293.1"/>
    </source>
</evidence>
<evidence type="ECO:0000256" key="1">
    <source>
        <dbReference type="ARBA" id="ARBA00047984"/>
    </source>
</evidence>
<dbReference type="GO" id="GO:0003724">
    <property type="term" value="F:RNA helicase activity"/>
    <property type="evidence" value="ECO:0007669"/>
    <property type="project" value="UniProtKB-EC"/>
</dbReference>
<comment type="catalytic activity">
    <reaction evidence="1">
        <text>ATP + H2O = ADP + phosphate + H(+)</text>
        <dbReference type="Rhea" id="RHEA:13065"/>
        <dbReference type="ChEBI" id="CHEBI:15377"/>
        <dbReference type="ChEBI" id="CHEBI:15378"/>
        <dbReference type="ChEBI" id="CHEBI:30616"/>
        <dbReference type="ChEBI" id="CHEBI:43474"/>
        <dbReference type="ChEBI" id="CHEBI:456216"/>
        <dbReference type="EC" id="3.6.4.13"/>
    </reaction>
</comment>
<dbReference type="SUPFAM" id="SSF52540">
    <property type="entry name" value="P-loop containing nucleoside triphosphate hydrolases"/>
    <property type="match status" value="1"/>
</dbReference>
<comment type="caution">
    <text evidence="3">The sequence shown here is derived from an EMBL/GenBank/DDBJ whole genome shotgun (WGS) entry which is preliminary data.</text>
</comment>
<keyword evidence="4" id="KW-1185">Reference proteome</keyword>
<dbReference type="Proteomes" id="UP000765509">
    <property type="component" value="Unassembled WGS sequence"/>
</dbReference>
<dbReference type="Pfam" id="PF04408">
    <property type="entry name" value="WHD_HA2"/>
    <property type="match status" value="1"/>
</dbReference>
<name>A0A9Q3ISH6_9BASI</name>
<dbReference type="InterPro" id="IPR048333">
    <property type="entry name" value="HA2_WH"/>
</dbReference>
<sequence length="239" mass="27004">MRTKPDLAGYTPMIFDESHEHTLSPDIFLRSDITHFRPDLPLLISSATMNTAKFTEYFNDAPIFNIPGRMYPVDILYTPNQEANYMDAAVTTVFQIHTMQPKGDIVGFRTAANQHAGQGGLVAPRRCFQMYTKFAYMKELEETTVPDRQRTNLLSVVLLLKSLGINDLIGIDCLDPPPGYTLVWLLDILYSLGAHNNRGELTKDGQRMAKFPMDPMLSKAIVEMEKHQCTKEVLSIVSM</sequence>
<organism evidence="3 4">
    <name type="scientific">Austropuccinia psidii MF-1</name>
    <dbReference type="NCBI Taxonomy" id="1389203"/>
    <lineage>
        <taxon>Eukaryota</taxon>
        <taxon>Fungi</taxon>
        <taxon>Dikarya</taxon>
        <taxon>Basidiomycota</taxon>
        <taxon>Pucciniomycotina</taxon>
        <taxon>Pucciniomycetes</taxon>
        <taxon>Pucciniales</taxon>
        <taxon>Sphaerophragmiaceae</taxon>
        <taxon>Austropuccinia</taxon>
    </lineage>
</organism>
<dbReference type="PANTHER" id="PTHR18934:SF83">
    <property type="entry name" value="PRE-MRNA-SPLICING FACTOR ATP-DEPENDENT RNA HELICASE DHX16"/>
    <property type="match status" value="1"/>
</dbReference>
<dbReference type="InterPro" id="IPR027417">
    <property type="entry name" value="P-loop_NTPase"/>
</dbReference>
<feature type="domain" description="Helicase associated" evidence="2">
    <location>
        <begin position="187"/>
        <end position="212"/>
    </location>
</feature>
<gene>
    <name evidence="3" type="ORF">O181_089008</name>
</gene>
<dbReference type="PANTHER" id="PTHR18934">
    <property type="entry name" value="ATP-DEPENDENT RNA HELICASE"/>
    <property type="match status" value="1"/>
</dbReference>